<evidence type="ECO:0000313" key="2">
    <source>
        <dbReference type="EMBL" id="CAK6974204.1"/>
    </source>
</evidence>
<name>A0AAV1PTL0_SCOSC</name>
<reference evidence="2 3" key="1">
    <citation type="submission" date="2024-01" db="EMBL/GenBank/DDBJ databases">
        <authorList>
            <person name="Alioto T."/>
            <person name="Alioto T."/>
            <person name="Gomez Garrido J."/>
        </authorList>
    </citation>
    <scope>NUCLEOTIDE SEQUENCE [LARGE SCALE GENOMIC DNA]</scope>
</reference>
<sequence length="71" mass="7470">AYRLSYRKLHSTDDPIINLPLTAAVCHASGYRGRSTRSGPVQTSSPAVSSPAPASSVSYSPHAAPRLSALY</sequence>
<feature type="region of interest" description="Disordered" evidence="1">
    <location>
        <begin position="31"/>
        <end position="71"/>
    </location>
</feature>
<accession>A0AAV1PTL0</accession>
<comment type="caution">
    <text evidence="2">The sequence shown here is derived from an EMBL/GenBank/DDBJ whole genome shotgun (WGS) entry which is preliminary data.</text>
</comment>
<dbReference type="EMBL" id="CAWUFR010000250">
    <property type="protein sequence ID" value="CAK6974204.1"/>
    <property type="molecule type" value="Genomic_DNA"/>
</dbReference>
<organism evidence="2 3">
    <name type="scientific">Scomber scombrus</name>
    <name type="common">Atlantic mackerel</name>
    <name type="synonym">Scomber vernalis</name>
    <dbReference type="NCBI Taxonomy" id="13677"/>
    <lineage>
        <taxon>Eukaryota</taxon>
        <taxon>Metazoa</taxon>
        <taxon>Chordata</taxon>
        <taxon>Craniata</taxon>
        <taxon>Vertebrata</taxon>
        <taxon>Euteleostomi</taxon>
        <taxon>Actinopterygii</taxon>
        <taxon>Neopterygii</taxon>
        <taxon>Teleostei</taxon>
        <taxon>Neoteleostei</taxon>
        <taxon>Acanthomorphata</taxon>
        <taxon>Pelagiaria</taxon>
        <taxon>Scombriformes</taxon>
        <taxon>Scombridae</taxon>
        <taxon>Scomber</taxon>
    </lineage>
</organism>
<feature type="compositionally biased region" description="Low complexity" evidence="1">
    <location>
        <begin position="44"/>
        <end position="65"/>
    </location>
</feature>
<evidence type="ECO:0000313" key="3">
    <source>
        <dbReference type="Proteomes" id="UP001314229"/>
    </source>
</evidence>
<evidence type="ECO:0000256" key="1">
    <source>
        <dbReference type="SAM" id="MobiDB-lite"/>
    </source>
</evidence>
<gene>
    <name evidence="2" type="ORF">FSCOSCO3_A006894</name>
</gene>
<dbReference type="Proteomes" id="UP001314229">
    <property type="component" value="Unassembled WGS sequence"/>
</dbReference>
<protein>
    <submittedName>
        <fullName evidence="2">Uncharacterized protein</fullName>
    </submittedName>
</protein>
<keyword evidence="3" id="KW-1185">Reference proteome</keyword>
<proteinExistence type="predicted"/>
<feature type="non-terminal residue" evidence="2">
    <location>
        <position position="1"/>
    </location>
</feature>
<dbReference type="AlphaFoldDB" id="A0AAV1PTL0"/>